<feature type="region of interest" description="Disordered" evidence="4">
    <location>
        <begin position="984"/>
        <end position="1047"/>
    </location>
</feature>
<feature type="region of interest" description="Disordered" evidence="4">
    <location>
        <begin position="615"/>
        <end position="708"/>
    </location>
</feature>
<dbReference type="STRING" id="1182542.W9XS14"/>
<keyword evidence="7" id="KW-1185">Reference proteome</keyword>
<dbReference type="Proteomes" id="UP000019478">
    <property type="component" value="Unassembled WGS sequence"/>
</dbReference>
<dbReference type="eggNOG" id="ENOG502S51C">
    <property type="taxonomic scope" value="Eukaryota"/>
</dbReference>
<comment type="subcellular location">
    <subcellularLocation>
        <location evidence="1">Cytoplasm</location>
        <location evidence="1">Cytoskeleton</location>
    </subcellularLocation>
</comment>
<feature type="compositionally biased region" description="Low complexity" evidence="4">
    <location>
        <begin position="669"/>
        <end position="706"/>
    </location>
</feature>
<evidence type="ECO:0000256" key="2">
    <source>
        <dbReference type="ARBA" id="ARBA00022490"/>
    </source>
</evidence>
<keyword evidence="3" id="KW-0206">Cytoskeleton</keyword>
<feature type="compositionally biased region" description="Low complexity" evidence="4">
    <location>
        <begin position="984"/>
        <end position="1026"/>
    </location>
</feature>
<name>W9XS14_9EURO</name>
<dbReference type="Pfam" id="PF02187">
    <property type="entry name" value="GAS2"/>
    <property type="match status" value="1"/>
</dbReference>
<evidence type="ECO:0000313" key="6">
    <source>
        <dbReference type="EMBL" id="EXJ79781.1"/>
    </source>
</evidence>
<feature type="region of interest" description="Disordered" evidence="4">
    <location>
        <begin position="347"/>
        <end position="413"/>
    </location>
</feature>
<organism evidence="6 7">
    <name type="scientific">Capronia epimyces CBS 606.96</name>
    <dbReference type="NCBI Taxonomy" id="1182542"/>
    <lineage>
        <taxon>Eukaryota</taxon>
        <taxon>Fungi</taxon>
        <taxon>Dikarya</taxon>
        <taxon>Ascomycota</taxon>
        <taxon>Pezizomycotina</taxon>
        <taxon>Eurotiomycetes</taxon>
        <taxon>Chaetothyriomycetidae</taxon>
        <taxon>Chaetothyriales</taxon>
        <taxon>Herpotrichiellaceae</taxon>
        <taxon>Capronia</taxon>
    </lineage>
</organism>
<evidence type="ECO:0000256" key="3">
    <source>
        <dbReference type="ARBA" id="ARBA00023212"/>
    </source>
</evidence>
<feature type="compositionally biased region" description="Polar residues" evidence="4">
    <location>
        <begin position="651"/>
        <end position="660"/>
    </location>
</feature>
<dbReference type="RefSeq" id="XP_007736355.1">
    <property type="nucleotide sequence ID" value="XM_007738165.1"/>
</dbReference>
<feature type="compositionally biased region" description="Low complexity" evidence="4">
    <location>
        <begin position="551"/>
        <end position="561"/>
    </location>
</feature>
<evidence type="ECO:0000313" key="7">
    <source>
        <dbReference type="Proteomes" id="UP000019478"/>
    </source>
</evidence>
<feature type="region of interest" description="Disordered" evidence="4">
    <location>
        <begin position="573"/>
        <end position="603"/>
    </location>
</feature>
<evidence type="ECO:0000256" key="4">
    <source>
        <dbReference type="SAM" id="MobiDB-lite"/>
    </source>
</evidence>
<feature type="compositionally biased region" description="Polar residues" evidence="4">
    <location>
        <begin position="790"/>
        <end position="819"/>
    </location>
</feature>
<feature type="region of interest" description="Disordered" evidence="4">
    <location>
        <begin position="774"/>
        <end position="906"/>
    </location>
</feature>
<dbReference type="GO" id="GO:0005856">
    <property type="term" value="C:cytoskeleton"/>
    <property type="evidence" value="ECO:0007669"/>
    <property type="project" value="UniProtKB-SubCell"/>
</dbReference>
<sequence length="1067" mass="115430">MPHFPRFDPPLDSRSPSRSPRRKGHFAVKELDPLLANLSPDSTLKALQATETIPGGSAQDALTSSIGDATPAEREIGIRAAFAAQKLREWQIELSQWTWPGKRERALGLGFIPPREARETNSEYRGFLPVSLAEQYDARLEEIRDDLDSLGMEDIKDHVLEAHVPSASSPLSFRSTAIRTSYGRMRDFTALVTATVIQALPDLAKLNALLDTWDIRLRVLRSLSPFLATMQSTEREIEAAFQAIRNAESAQNVRAESFENRKLALGGRVSDLGRWVDRLLDMLEGHEDSLPQGWIDQLEKIELDYATWVVEAQHLVHQNELSSRMVKDSVAEEMPVNLVTDESIQEEVASGKATAPEPEGLQSLSGTAFQPTNPRSGVANKEESQPKRKPSLKLDMSGRRGHKREMSKVSVADSTYSTFSDISNAEIMDAKTTSVLPSPKVSVVDNPFRTSRDELTWFGNPSAAQQHMASRPPVLQRASTALIEVVPKEQLKEVLLRRSVSWDMLSRVPSSPESTPTKALKQLTGSDSPKKTAPVAELEASVPGQCSPVRSTGTTPLSSPSLQVEPLHIQNKDQHADPVLLPSLPRRSSKRNVVGGYNPSSPHKLVASIAMDVKENNQDDQTRNFSTTPPESASIRPPRPKESLDDKIQDILTTLPTQIRLTKDGGSSGSTQQSSRSSTRSSTPIPSLTLSPAKAESSSRKSSSTEPEIRVYHLSRTGQARDAPPVKLFVRAVGDGHRVMVRVGGGWADLAEYLKEYSLHHGSRATVDGRLEVASFPGSRPKDSPIAANGNGTSGPQGRPKTTSPSATQTTFGLTSSPELVNPRRRSSPSRPRSPETVRKSPRGDGTWTPPPVPPIPSSYTATSPTIATATRSDMDAITSSVDRDRVQSTAHSRHSSGAAGGLSNMRSISINSPGVTTTTVVTPPVTSSYTPLGAAGPKMNGRRAATFGTTSTVSNDAWVEGLVGKARAVSGGNSTVVQAPTMTTTTTTTTIRSTTPITGRTSYFESSPSPRSSPMTGSSSPSTGSVASDAKSRRSSLSIRSKSRMSLSDMSGIKRVFLRKKSEQIR</sequence>
<evidence type="ECO:0000256" key="1">
    <source>
        <dbReference type="ARBA" id="ARBA00004245"/>
    </source>
</evidence>
<dbReference type="OrthoDB" id="5409589at2759"/>
<accession>W9XS14</accession>
<dbReference type="SUPFAM" id="SSF143575">
    <property type="entry name" value="GAS2 domain-like"/>
    <property type="match status" value="1"/>
</dbReference>
<dbReference type="HOGENOM" id="CLU_004583_0_0_1"/>
<dbReference type="PROSITE" id="PS51460">
    <property type="entry name" value="GAR"/>
    <property type="match status" value="1"/>
</dbReference>
<keyword evidence="2" id="KW-0963">Cytoplasm</keyword>
<dbReference type="InterPro" id="IPR036534">
    <property type="entry name" value="GAR_dom_sf"/>
</dbReference>
<dbReference type="EMBL" id="AMGY01000007">
    <property type="protein sequence ID" value="EXJ79781.1"/>
    <property type="molecule type" value="Genomic_DNA"/>
</dbReference>
<dbReference type="Gene3D" id="3.30.920.20">
    <property type="entry name" value="Gas2-like domain"/>
    <property type="match status" value="1"/>
</dbReference>
<feature type="region of interest" description="Disordered" evidence="4">
    <location>
        <begin position="1"/>
        <end position="23"/>
    </location>
</feature>
<feature type="compositionally biased region" description="Basic and acidic residues" evidence="4">
    <location>
        <begin position="1"/>
        <end position="11"/>
    </location>
</feature>
<gene>
    <name evidence="6" type="ORF">A1O3_08065</name>
</gene>
<dbReference type="AlphaFoldDB" id="W9XS14"/>
<feature type="compositionally biased region" description="Polar residues" evidence="4">
    <location>
        <begin position="508"/>
        <end position="527"/>
    </location>
</feature>
<feature type="compositionally biased region" description="Basic and acidic residues" evidence="4">
    <location>
        <begin position="833"/>
        <end position="843"/>
    </location>
</feature>
<feature type="compositionally biased region" description="Basic and acidic residues" evidence="4">
    <location>
        <begin position="639"/>
        <end position="649"/>
    </location>
</feature>
<feature type="domain" description="GAR" evidence="5">
    <location>
        <begin position="683"/>
        <end position="761"/>
    </location>
</feature>
<dbReference type="InterPro" id="IPR003108">
    <property type="entry name" value="GAR_dom"/>
</dbReference>
<reference evidence="6 7" key="1">
    <citation type="submission" date="2013-03" db="EMBL/GenBank/DDBJ databases">
        <title>The Genome Sequence of Capronia epimyces CBS 606.96.</title>
        <authorList>
            <consortium name="The Broad Institute Genomics Platform"/>
            <person name="Cuomo C."/>
            <person name="de Hoog S."/>
            <person name="Gorbushina A."/>
            <person name="Walker B."/>
            <person name="Young S.K."/>
            <person name="Zeng Q."/>
            <person name="Gargeya S."/>
            <person name="Fitzgerald M."/>
            <person name="Haas B."/>
            <person name="Abouelleil A."/>
            <person name="Allen A.W."/>
            <person name="Alvarado L."/>
            <person name="Arachchi H.M."/>
            <person name="Berlin A.M."/>
            <person name="Chapman S.B."/>
            <person name="Gainer-Dewar J."/>
            <person name="Goldberg J."/>
            <person name="Griggs A."/>
            <person name="Gujja S."/>
            <person name="Hansen M."/>
            <person name="Howarth C."/>
            <person name="Imamovic A."/>
            <person name="Ireland A."/>
            <person name="Larimer J."/>
            <person name="McCowan C."/>
            <person name="Murphy C."/>
            <person name="Pearson M."/>
            <person name="Poon T.W."/>
            <person name="Priest M."/>
            <person name="Roberts A."/>
            <person name="Saif S."/>
            <person name="Shea T."/>
            <person name="Sisk P."/>
            <person name="Sykes S."/>
            <person name="Wortman J."/>
            <person name="Nusbaum C."/>
            <person name="Birren B."/>
        </authorList>
    </citation>
    <scope>NUCLEOTIDE SEQUENCE [LARGE SCALE GENOMIC DNA]</scope>
    <source>
        <strain evidence="6 7">CBS 606.96</strain>
    </source>
</reference>
<comment type="caution">
    <text evidence="6">The sequence shown here is derived from an EMBL/GenBank/DDBJ whole genome shotgun (WGS) entry which is preliminary data.</text>
</comment>
<dbReference type="GO" id="GO:0008017">
    <property type="term" value="F:microtubule binding"/>
    <property type="evidence" value="ECO:0007669"/>
    <property type="project" value="InterPro"/>
</dbReference>
<feature type="compositionally biased region" description="Low complexity" evidence="4">
    <location>
        <begin position="1036"/>
        <end position="1047"/>
    </location>
</feature>
<dbReference type="GeneID" id="19172155"/>
<evidence type="ECO:0000259" key="5">
    <source>
        <dbReference type="PROSITE" id="PS51460"/>
    </source>
</evidence>
<feature type="compositionally biased region" description="Polar residues" evidence="4">
    <location>
        <begin position="362"/>
        <end position="375"/>
    </location>
</feature>
<feature type="region of interest" description="Disordered" evidence="4">
    <location>
        <begin position="505"/>
        <end position="561"/>
    </location>
</feature>
<feature type="compositionally biased region" description="Polar residues" evidence="4">
    <location>
        <begin position="858"/>
        <end position="872"/>
    </location>
</feature>
<proteinExistence type="predicted"/>
<protein>
    <recommendedName>
        <fullName evidence="5">GAR domain-containing protein</fullName>
    </recommendedName>
</protein>